<feature type="compositionally biased region" description="Basic and acidic residues" evidence="3">
    <location>
        <begin position="49"/>
        <end position="72"/>
    </location>
</feature>
<dbReference type="EMBL" id="JRHA01000006">
    <property type="protein sequence ID" value="PQK16099.1"/>
    <property type="molecule type" value="Genomic_DNA"/>
</dbReference>
<dbReference type="PROSITE" id="PS50102">
    <property type="entry name" value="RRM"/>
    <property type="match status" value="1"/>
</dbReference>
<gene>
    <name evidence="5" type="ORF">BB8028_0006g04200</name>
</gene>
<dbReference type="AlphaFoldDB" id="A0A2S7YJH2"/>
<proteinExistence type="predicted"/>
<evidence type="ECO:0000259" key="4">
    <source>
        <dbReference type="PROSITE" id="PS50102"/>
    </source>
</evidence>
<evidence type="ECO:0000313" key="5">
    <source>
        <dbReference type="EMBL" id="PQK16099.1"/>
    </source>
</evidence>
<evidence type="ECO:0000256" key="1">
    <source>
        <dbReference type="ARBA" id="ARBA00022884"/>
    </source>
</evidence>
<reference evidence="5 6" key="1">
    <citation type="submission" date="2016-07" db="EMBL/GenBank/DDBJ databases">
        <title>Comparative genomics of the entomopathogenic fungus Beauveria bassiana.</title>
        <authorList>
            <person name="Valero Jimenez C.A."/>
            <person name="Zwaan B.J."/>
            <person name="Van Kan J.A."/>
            <person name="Takken W."/>
            <person name="Debets A.J."/>
            <person name="Schoustra S.E."/>
            <person name="Koenraadt C.J."/>
        </authorList>
    </citation>
    <scope>NUCLEOTIDE SEQUENCE [LARGE SCALE GENOMIC DNA]</scope>
    <source>
        <strain evidence="5 6">ARSEF 8028</strain>
    </source>
</reference>
<dbReference type="Pfam" id="PF04059">
    <property type="entry name" value="RRM_2"/>
    <property type="match status" value="1"/>
</dbReference>
<name>A0A2S7YJH2_BEABA</name>
<evidence type="ECO:0000256" key="3">
    <source>
        <dbReference type="SAM" id="MobiDB-lite"/>
    </source>
</evidence>
<feature type="domain" description="RRM" evidence="4">
    <location>
        <begin position="448"/>
        <end position="532"/>
    </location>
</feature>
<protein>
    <recommendedName>
        <fullName evidence="4">RRM domain-containing protein</fullName>
    </recommendedName>
</protein>
<keyword evidence="1 2" id="KW-0694">RNA-binding</keyword>
<dbReference type="Proteomes" id="UP000237441">
    <property type="component" value="Unassembled WGS sequence"/>
</dbReference>
<accession>A0A2S7YJH2</accession>
<feature type="compositionally biased region" description="Low complexity" evidence="3">
    <location>
        <begin position="1"/>
        <end position="21"/>
    </location>
</feature>
<dbReference type="PANTHER" id="PTHR23189">
    <property type="entry name" value="RNA RECOGNITION MOTIF-CONTAINING"/>
    <property type="match status" value="1"/>
</dbReference>
<feature type="region of interest" description="Disordered" evidence="3">
    <location>
        <begin position="1"/>
        <end position="86"/>
    </location>
</feature>
<dbReference type="InterPro" id="IPR035979">
    <property type="entry name" value="RBD_domain_sf"/>
</dbReference>
<dbReference type="InterPro" id="IPR000504">
    <property type="entry name" value="RRM_dom"/>
</dbReference>
<dbReference type="GO" id="GO:0003723">
    <property type="term" value="F:RNA binding"/>
    <property type="evidence" value="ECO:0007669"/>
    <property type="project" value="UniProtKB-UniRule"/>
</dbReference>
<evidence type="ECO:0000256" key="2">
    <source>
        <dbReference type="PROSITE-ProRule" id="PRU00176"/>
    </source>
</evidence>
<dbReference type="InterPro" id="IPR007201">
    <property type="entry name" value="Mei2-like_Rrm_C"/>
</dbReference>
<dbReference type="OrthoDB" id="417481at2759"/>
<evidence type="ECO:0000313" key="6">
    <source>
        <dbReference type="Proteomes" id="UP000237441"/>
    </source>
</evidence>
<sequence length="645" mass="72238">MMPFSSPSPSGGGDSSISSPDTRLTAPSPNDAIKRDVSSIRSNSDIEDNGLHRDKQMVHRRPNEQREREKDPFVTPGRASKSGLSPTASAFSPFHILTDSLTYPEIHVPVNMLSQSMGMSRWLKIIAERPVTPQEVNGWLQDLEKGSRVFHGARRIIERNGIVGIFFEDIRDAWLFQNQTSSSNFDWQVTHDASADLYPLPRDSGQLVVLATVPPGSTTSAEQVVTEVMTNLRAHGEIFAFEKKMTYLDGSFRGIVEYCDVVAAKTALTQAPTSEGQSGIRIVIAAYQEEDSMPTGGARNCDTIRISNPNASWEYGLVSSKQNSIPQTNLCLNTSLAMYPVIAQPSYTPSFPYLVNSFITSASGAGVAPLSTPISPSYQRVSAAYRKPPSPALTVQNGFSPSRSNPAYGRLYRRQHAARVNRNSFQSPSSHHNHVDVHRIREGIDVRTTIMLRNIPNKVDQAMLKRIVDESSWGKYDFMYLRIDFANDCNVGYAFINFVDPLDIIDFVEARGNQRWNCFKSDKVAEISYATIQGKDCLVQKFRNSSVMLEAAHYRPKLYFTSNGPMPEMAGQEEQFPEPDNQSKMKRSCENAEHVGLFTPNAGQHFRDEQRRRRSQYDRGTRLAALEEYDLEAIQHLYIGSERPE</sequence>
<dbReference type="InterPro" id="IPR034862">
    <property type="entry name" value="Fungal_Mei2-like_RRM3"/>
</dbReference>
<dbReference type="CDD" id="cd12532">
    <property type="entry name" value="RRM3_MEI2_fungi"/>
    <property type="match status" value="1"/>
</dbReference>
<dbReference type="SUPFAM" id="SSF54928">
    <property type="entry name" value="RNA-binding domain, RBD"/>
    <property type="match status" value="1"/>
</dbReference>
<organism evidence="5 6">
    <name type="scientific">Beauveria bassiana</name>
    <name type="common">White muscardine disease fungus</name>
    <name type="synonym">Tritirachium shiotae</name>
    <dbReference type="NCBI Taxonomy" id="176275"/>
    <lineage>
        <taxon>Eukaryota</taxon>
        <taxon>Fungi</taxon>
        <taxon>Dikarya</taxon>
        <taxon>Ascomycota</taxon>
        <taxon>Pezizomycotina</taxon>
        <taxon>Sordariomycetes</taxon>
        <taxon>Hypocreomycetidae</taxon>
        <taxon>Hypocreales</taxon>
        <taxon>Cordycipitaceae</taxon>
        <taxon>Beauveria</taxon>
    </lineage>
</organism>
<comment type="caution">
    <text evidence="5">The sequence shown here is derived from an EMBL/GenBank/DDBJ whole genome shotgun (WGS) entry which is preliminary data.</text>
</comment>